<name>A0A1G1VMU3_9BACT</name>
<comment type="caution">
    <text evidence="1">The sequence shown here is derived from an EMBL/GenBank/DDBJ whole genome shotgun (WGS) entry which is preliminary data.</text>
</comment>
<evidence type="ECO:0000313" key="2">
    <source>
        <dbReference type="Proteomes" id="UP000179069"/>
    </source>
</evidence>
<gene>
    <name evidence="1" type="ORF">A2785_01950</name>
</gene>
<proteinExistence type="predicted"/>
<evidence type="ECO:0000313" key="1">
    <source>
        <dbReference type="EMBL" id="OGY16702.1"/>
    </source>
</evidence>
<dbReference type="Proteomes" id="UP000179069">
    <property type="component" value="Unassembled WGS sequence"/>
</dbReference>
<accession>A0A1G1VMU3</accession>
<dbReference type="EMBL" id="MHCI01000012">
    <property type="protein sequence ID" value="OGY16702.1"/>
    <property type="molecule type" value="Genomic_DNA"/>
</dbReference>
<dbReference type="AlphaFoldDB" id="A0A1G1VMU3"/>
<sequence>MNNETGKPATFQDGVDNFTDGRDHKTPGDFLMTMSALVSFMTSARFKDVDFVDGPTVREQEAHYLQILEMLVYRRIVDRVRHGHHKFVQLRHAVTVEFASRVLEEEGQNGGGYDLLQAHLGANGGVPSKQRAILADELGIDLSNPHAEP</sequence>
<reference evidence="1 2" key="1">
    <citation type="journal article" date="2016" name="Nat. Commun.">
        <title>Thousands of microbial genomes shed light on interconnected biogeochemical processes in an aquifer system.</title>
        <authorList>
            <person name="Anantharaman K."/>
            <person name="Brown C.T."/>
            <person name="Hug L.A."/>
            <person name="Sharon I."/>
            <person name="Castelle C.J."/>
            <person name="Probst A.J."/>
            <person name="Thomas B.C."/>
            <person name="Singh A."/>
            <person name="Wilkins M.J."/>
            <person name="Karaoz U."/>
            <person name="Brodie E.L."/>
            <person name="Williams K.H."/>
            <person name="Hubbard S.S."/>
            <person name="Banfield J.F."/>
        </authorList>
    </citation>
    <scope>NUCLEOTIDE SEQUENCE [LARGE SCALE GENOMIC DNA]</scope>
</reference>
<protein>
    <submittedName>
        <fullName evidence="1">Uncharacterized protein</fullName>
    </submittedName>
</protein>
<organism evidence="1 2">
    <name type="scientific">Candidatus Chisholmbacteria bacterium RIFCSPHIGHO2_01_FULL_49_18</name>
    <dbReference type="NCBI Taxonomy" id="1797590"/>
    <lineage>
        <taxon>Bacteria</taxon>
        <taxon>Candidatus Chisholmiibacteriota</taxon>
    </lineage>
</organism>